<name>A0ABV0WQH6_9TELE</name>
<comment type="caution">
    <text evidence="1">The sequence shown here is derived from an EMBL/GenBank/DDBJ whole genome shotgun (WGS) entry which is preliminary data.</text>
</comment>
<keyword evidence="2" id="KW-1185">Reference proteome</keyword>
<evidence type="ECO:0000313" key="2">
    <source>
        <dbReference type="Proteomes" id="UP001444071"/>
    </source>
</evidence>
<organism evidence="1 2">
    <name type="scientific">Xenotaenia resolanae</name>
    <dbReference type="NCBI Taxonomy" id="208358"/>
    <lineage>
        <taxon>Eukaryota</taxon>
        <taxon>Metazoa</taxon>
        <taxon>Chordata</taxon>
        <taxon>Craniata</taxon>
        <taxon>Vertebrata</taxon>
        <taxon>Euteleostomi</taxon>
        <taxon>Actinopterygii</taxon>
        <taxon>Neopterygii</taxon>
        <taxon>Teleostei</taxon>
        <taxon>Neoteleostei</taxon>
        <taxon>Acanthomorphata</taxon>
        <taxon>Ovalentaria</taxon>
        <taxon>Atherinomorphae</taxon>
        <taxon>Cyprinodontiformes</taxon>
        <taxon>Goodeidae</taxon>
        <taxon>Xenotaenia</taxon>
    </lineage>
</organism>
<proteinExistence type="predicted"/>
<gene>
    <name evidence="1" type="ORF">XENORESO_016360</name>
</gene>
<reference evidence="1 2" key="1">
    <citation type="submission" date="2021-06" db="EMBL/GenBank/DDBJ databases">
        <authorList>
            <person name="Palmer J.M."/>
        </authorList>
    </citation>
    <scope>NUCLEOTIDE SEQUENCE [LARGE SCALE GENOMIC DNA]</scope>
    <source>
        <strain evidence="1 2">XR_2019</strain>
        <tissue evidence="1">Muscle</tissue>
    </source>
</reference>
<evidence type="ECO:0000313" key="1">
    <source>
        <dbReference type="EMBL" id="MEQ2270891.1"/>
    </source>
</evidence>
<dbReference type="Proteomes" id="UP001444071">
    <property type="component" value="Unassembled WGS sequence"/>
</dbReference>
<protein>
    <submittedName>
        <fullName evidence="1">Uncharacterized protein</fullName>
    </submittedName>
</protein>
<dbReference type="EMBL" id="JAHRIM010060594">
    <property type="protein sequence ID" value="MEQ2270891.1"/>
    <property type="molecule type" value="Genomic_DNA"/>
</dbReference>
<accession>A0ABV0WQH6</accession>
<sequence length="122" mass="14073">MCKAWTIVLQPEPALNFSAYLSPIYLLRSLVFMVLFNNVSHQTFDTVTEQLNSSIKGLHPLILAGSGTRSWLGGLLKLISSSHWVKDTQQWLPVHQRLRLNYTQYSRFQYNGADHKSTLQFY</sequence>